<feature type="domain" description="DALR anticodon binding" evidence="11">
    <location>
        <begin position="468"/>
        <end position="585"/>
    </location>
</feature>
<name>A0ABV4WKY3_9CYAN</name>
<evidence type="ECO:0000313" key="14">
    <source>
        <dbReference type="Proteomes" id="UP001576780"/>
    </source>
</evidence>
<keyword evidence="14" id="KW-1185">Reference proteome</keyword>
<dbReference type="Pfam" id="PF05746">
    <property type="entry name" value="DALR_1"/>
    <property type="match status" value="1"/>
</dbReference>
<feature type="short sequence motif" description="'HIGH' region" evidence="9">
    <location>
        <begin position="126"/>
        <end position="136"/>
    </location>
</feature>
<dbReference type="Gene3D" id="3.30.1360.70">
    <property type="entry name" value="Arginyl tRNA synthetase N-terminal domain"/>
    <property type="match status" value="1"/>
</dbReference>
<evidence type="ECO:0000256" key="4">
    <source>
        <dbReference type="ARBA" id="ARBA00022741"/>
    </source>
</evidence>
<dbReference type="InterPro" id="IPR008909">
    <property type="entry name" value="DALR_anticod-bd"/>
</dbReference>
<accession>A0ABV4WKY3</accession>
<dbReference type="SUPFAM" id="SSF47323">
    <property type="entry name" value="Anticodon-binding domain of a subclass of class I aminoacyl-tRNA synthetases"/>
    <property type="match status" value="1"/>
</dbReference>
<dbReference type="PANTHER" id="PTHR11956:SF5">
    <property type="entry name" value="ARGININE--TRNA LIGASE, CYTOPLASMIC"/>
    <property type="match status" value="1"/>
</dbReference>
<evidence type="ECO:0000256" key="3">
    <source>
        <dbReference type="ARBA" id="ARBA00022598"/>
    </source>
</evidence>
<evidence type="ECO:0000256" key="10">
    <source>
        <dbReference type="RuleBase" id="RU363038"/>
    </source>
</evidence>
<dbReference type="InterPro" id="IPR036695">
    <property type="entry name" value="Arg-tRNA-synth_N_sf"/>
</dbReference>
<evidence type="ECO:0000256" key="2">
    <source>
        <dbReference type="ARBA" id="ARBA00022490"/>
    </source>
</evidence>
<evidence type="ECO:0000256" key="9">
    <source>
        <dbReference type="HAMAP-Rule" id="MF_00123"/>
    </source>
</evidence>
<comment type="similarity">
    <text evidence="1 9 10">Belongs to the class-I aminoacyl-tRNA synthetase family.</text>
</comment>
<dbReference type="InterPro" id="IPR005148">
    <property type="entry name" value="Arg-tRNA-synth_N"/>
</dbReference>
<dbReference type="PROSITE" id="PS00178">
    <property type="entry name" value="AA_TRNA_LIGASE_I"/>
    <property type="match status" value="1"/>
</dbReference>
<gene>
    <name evidence="9 13" type="primary">argS</name>
    <name evidence="13" type="ORF">ACE1CA_12840</name>
</gene>
<dbReference type="Pfam" id="PF00750">
    <property type="entry name" value="tRNA-synt_1d"/>
    <property type="match status" value="1"/>
</dbReference>
<dbReference type="SMART" id="SM01016">
    <property type="entry name" value="Arg_tRNA_synt_N"/>
    <property type="match status" value="1"/>
</dbReference>
<evidence type="ECO:0000259" key="12">
    <source>
        <dbReference type="SMART" id="SM01016"/>
    </source>
</evidence>
<dbReference type="EC" id="6.1.1.19" evidence="9"/>
<dbReference type="Gene3D" id="1.10.730.10">
    <property type="entry name" value="Isoleucyl-tRNA Synthetase, Domain 1"/>
    <property type="match status" value="1"/>
</dbReference>
<dbReference type="EMBL" id="JBHFNT010000107">
    <property type="protein sequence ID" value="MFB2835411.1"/>
    <property type="molecule type" value="Genomic_DNA"/>
</dbReference>
<comment type="catalytic activity">
    <reaction evidence="8 9">
        <text>tRNA(Arg) + L-arginine + ATP = L-arginyl-tRNA(Arg) + AMP + diphosphate</text>
        <dbReference type="Rhea" id="RHEA:20301"/>
        <dbReference type="Rhea" id="RHEA-COMP:9658"/>
        <dbReference type="Rhea" id="RHEA-COMP:9673"/>
        <dbReference type="ChEBI" id="CHEBI:30616"/>
        <dbReference type="ChEBI" id="CHEBI:32682"/>
        <dbReference type="ChEBI" id="CHEBI:33019"/>
        <dbReference type="ChEBI" id="CHEBI:78442"/>
        <dbReference type="ChEBI" id="CHEBI:78513"/>
        <dbReference type="ChEBI" id="CHEBI:456215"/>
        <dbReference type="EC" id="6.1.1.19"/>
    </reaction>
</comment>
<comment type="caution">
    <text evidence="13">The sequence shown here is derived from an EMBL/GenBank/DDBJ whole genome shotgun (WGS) entry which is preliminary data.</text>
</comment>
<evidence type="ECO:0000313" key="13">
    <source>
        <dbReference type="EMBL" id="MFB2835411.1"/>
    </source>
</evidence>
<dbReference type="CDD" id="cd07956">
    <property type="entry name" value="Anticodon_Ia_Arg"/>
    <property type="match status" value="1"/>
</dbReference>
<proteinExistence type="inferred from homology"/>
<dbReference type="InterPro" id="IPR014729">
    <property type="entry name" value="Rossmann-like_a/b/a_fold"/>
</dbReference>
<keyword evidence="6 9" id="KW-0648">Protein biosynthesis</keyword>
<dbReference type="Pfam" id="PF03485">
    <property type="entry name" value="Arg_tRNA_synt_N"/>
    <property type="match status" value="1"/>
</dbReference>
<keyword evidence="7 9" id="KW-0030">Aminoacyl-tRNA synthetase</keyword>
<evidence type="ECO:0000256" key="7">
    <source>
        <dbReference type="ARBA" id="ARBA00023146"/>
    </source>
</evidence>
<dbReference type="InterPro" id="IPR001278">
    <property type="entry name" value="Arg-tRNA-ligase"/>
</dbReference>
<protein>
    <recommendedName>
        <fullName evidence="9">Arginine--tRNA ligase</fullName>
        <ecNumber evidence="9">6.1.1.19</ecNumber>
    </recommendedName>
    <alternativeName>
        <fullName evidence="9">Arginyl-tRNA synthetase</fullName>
        <shortName evidence="9">ArgRS</shortName>
    </alternativeName>
</protein>
<dbReference type="RefSeq" id="WP_413277824.1">
    <property type="nucleotide sequence ID" value="NZ_JBHFNT010000107.1"/>
</dbReference>
<evidence type="ECO:0000256" key="8">
    <source>
        <dbReference type="ARBA" id="ARBA00049339"/>
    </source>
</evidence>
<dbReference type="PANTHER" id="PTHR11956">
    <property type="entry name" value="ARGINYL-TRNA SYNTHETASE"/>
    <property type="match status" value="1"/>
</dbReference>
<dbReference type="CDD" id="cd00671">
    <property type="entry name" value="ArgRS_core"/>
    <property type="match status" value="1"/>
</dbReference>
<dbReference type="InterPro" id="IPR001412">
    <property type="entry name" value="aa-tRNA-synth_I_CS"/>
</dbReference>
<dbReference type="InterPro" id="IPR009080">
    <property type="entry name" value="tRNAsynth_Ia_anticodon-bd"/>
</dbReference>
<dbReference type="SMART" id="SM00836">
    <property type="entry name" value="DALR_1"/>
    <property type="match status" value="1"/>
</dbReference>
<feature type="domain" description="Arginyl tRNA synthetase N-terminal" evidence="12">
    <location>
        <begin position="6"/>
        <end position="90"/>
    </location>
</feature>
<dbReference type="SUPFAM" id="SSF52374">
    <property type="entry name" value="Nucleotidylyl transferase"/>
    <property type="match status" value="1"/>
</dbReference>
<evidence type="ECO:0000259" key="11">
    <source>
        <dbReference type="SMART" id="SM00836"/>
    </source>
</evidence>
<dbReference type="InterPro" id="IPR035684">
    <property type="entry name" value="ArgRS_core"/>
</dbReference>
<keyword evidence="2 9" id="KW-0963">Cytoplasm</keyword>
<sequence>MNSTIEQLKTKFQKALIAAFGKDYAEVDPMLVSASNPKFGDYQSNAALGLSKQLKEAPRTIAQTIIQHLDIADICLNPEIAGPGFINLTIKPEYLEGQINTIQTDSRLGISPTPNPQRVIVDFSSPNIAKEMHVGHLRSTIIGDCIARILEFQGQDVLRLNHVGDWGTQFGMLIAYLREVCPEALTTANAVDLGDLVEFYRKAKKRFDEDETFQETARKEVVKLQSGVEDSRHAWQLLCEQSRREFQLIYDWLDVKLTERGESFYNPLLADVVEDLTKTGLLEEDAGAKCVFLEGFSNKEGQPLPLIVQKSDGGYNYATTDLAALRYRILQDRVQRIIYVTDAGQANHFAQVFQVAKRAGWIPDNLELVHVPFGLVLGEDNKKLKTRSGDTVRLKDLLDEAIDRARADLEARLKKDNRQESEEFIANVAQIIGISAVKYADLSQNRNSNYVFSFDRMLSLEGNTAPYLLYAYARIRSIGRKGNIDFEQLQKEAKVLLQKEEELVLAKHLLQLSEILKIIEQDLLPNRLCEYLYELSKKFNKFYEECEVLKAEKTQRSSRLILCDITARTLKLGLSLLGIQVLERM</sequence>
<dbReference type="Proteomes" id="UP001576780">
    <property type="component" value="Unassembled WGS sequence"/>
</dbReference>
<comment type="subunit">
    <text evidence="9">Monomer.</text>
</comment>
<reference evidence="13 14" key="1">
    <citation type="submission" date="2024-09" db="EMBL/GenBank/DDBJ databases">
        <title>Floridaenema gen nov. (Aerosakkonemataceae, Aerosakkonematales ord. nov., Cyanobacteria) from benthic tropical and subtropical fresh waters, with the description of four new species.</title>
        <authorList>
            <person name="Moretto J.A."/>
            <person name="Berthold D.E."/>
            <person name="Lefler F.W."/>
            <person name="Huang I.-S."/>
            <person name="Laughinghouse H. IV."/>
        </authorList>
    </citation>
    <scope>NUCLEOTIDE SEQUENCE [LARGE SCALE GENOMIC DNA]</scope>
    <source>
        <strain evidence="13 14">BLCC-F167</strain>
    </source>
</reference>
<dbReference type="NCBIfam" id="TIGR00456">
    <property type="entry name" value="argS"/>
    <property type="match status" value="1"/>
</dbReference>
<dbReference type="Gene3D" id="3.40.50.620">
    <property type="entry name" value="HUPs"/>
    <property type="match status" value="1"/>
</dbReference>
<keyword evidence="5 9" id="KW-0067">ATP-binding</keyword>
<dbReference type="PRINTS" id="PR01038">
    <property type="entry name" value="TRNASYNTHARG"/>
</dbReference>
<evidence type="ECO:0000256" key="6">
    <source>
        <dbReference type="ARBA" id="ARBA00022917"/>
    </source>
</evidence>
<evidence type="ECO:0000256" key="1">
    <source>
        <dbReference type="ARBA" id="ARBA00005594"/>
    </source>
</evidence>
<comment type="subcellular location">
    <subcellularLocation>
        <location evidence="9">Cytoplasm</location>
    </subcellularLocation>
</comment>
<keyword evidence="4 9" id="KW-0547">Nucleotide-binding</keyword>
<evidence type="ECO:0000256" key="5">
    <source>
        <dbReference type="ARBA" id="ARBA00022840"/>
    </source>
</evidence>
<dbReference type="GO" id="GO:0004814">
    <property type="term" value="F:arginine-tRNA ligase activity"/>
    <property type="evidence" value="ECO:0007669"/>
    <property type="project" value="UniProtKB-EC"/>
</dbReference>
<keyword evidence="3 9" id="KW-0436">Ligase</keyword>
<dbReference type="HAMAP" id="MF_00123">
    <property type="entry name" value="Arg_tRNA_synth"/>
    <property type="match status" value="1"/>
</dbReference>
<organism evidence="13 14">
    <name type="scientific">Floridaenema evergladense BLCC-F167</name>
    <dbReference type="NCBI Taxonomy" id="3153639"/>
    <lineage>
        <taxon>Bacteria</taxon>
        <taxon>Bacillati</taxon>
        <taxon>Cyanobacteriota</taxon>
        <taxon>Cyanophyceae</taxon>
        <taxon>Oscillatoriophycideae</taxon>
        <taxon>Aerosakkonematales</taxon>
        <taxon>Aerosakkonemataceae</taxon>
        <taxon>Floridanema</taxon>
        <taxon>Floridanema evergladense</taxon>
    </lineage>
</organism>
<dbReference type="SUPFAM" id="SSF55190">
    <property type="entry name" value="Arginyl-tRNA synthetase (ArgRS), N-terminal 'additional' domain"/>
    <property type="match status" value="1"/>
</dbReference>